<reference evidence="3" key="1">
    <citation type="journal article" date="2020" name="Mol. Plant Microbe Interact.">
        <title>Genome Sequence of the Biocontrol Agent Coniothyrium minitans strain Conio (IMI 134523).</title>
        <authorList>
            <person name="Patel D."/>
            <person name="Shittu T.A."/>
            <person name="Baroncelli R."/>
            <person name="Muthumeenakshi S."/>
            <person name="Osborne T.H."/>
            <person name="Janganan T.K."/>
            <person name="Sreenivasaprasad S."/>
        </authorList>
    </citation>
    <scope>NUCLEOTIDE SEQUENCE</scope>
    <source>
        <strain evidence="3">Conio</strain>
    </source>
</reference>
<feature type="signal peptide" evidence="2">
    <location>
        <begin position="1"/>
        <end position="18"/>
    </location>
</feature>
<keyword evidence="2" id="KW-0732">Signal</keyword>
<evidence type="ECO:0000313" key="4">
    <source>
        <dbReference type="Proteomes" id="UP000756921"/>
    </source>
</evidence>
<evidence type="ECO:0000256" key="1">
    <source>
        <dbReference type="SAM" id="MobiDB-lite"/>
    </source>
</evidence>
<evidence type="ECO:0000256" key="2">
    <source>
        <dbReference type="SAM" id="SignalP"/>
    </source>
</evidence>
<gene>
    <name evidence="3" type="ORF">PMIN01_09489</name>
</gene>
<dbReference type="Proteomes" id="UP000756921">
    <property type="component" value="Unassembled WGS sequence"/>
</dbReference>
<name>A0A9P6GCF6_9PLEO</name>
<organism evidence="3 4">
    <name type="scientific">Paraphaeosphaeria minitans</name>
    <dbReference type="NCBI Taxonomy" id="565426"/>
    <lineage>
        <taxon>Eukaryota</taxon>
        <taxon>Fungi</taxon>
        <taxon>Dikarya</taxon>
        <taxon>Ascomycota</taxon>
        <taxon>Pezizomycotina</taxon>
        <taxon>Dothideomycetes</taxon>
        <taxon>Pleosporomycetidae</taxon>
        <taxon>Pleosporales</taxon>
        <taxon>Massarineae</taxon>
        <taxon>Didymosphaeriaceae</taxon>
        <taxon>Paraphaeosphaeria</taxon>
    </lineage>
</organism>
<feature type="compositionally biased region" description="Low complexity" evidence="1">
    <location>
        <begin position="46"/>
        <end position="69"/>
    </location>
</feature>
<dbReference type="AlphaFoldDB" id="A0A9P6GCF6"/>
<keyword evidence="4" id="KW-1185">Reference proteome</keyword>
<accession>A0A9P6GCF6</accession>
<dbReference type="OrthoDB" id="10501254at2759"/>
<feature type="chain" id="PRO_5040400063" evidence="2">
    <location>
        <begin position="19"/>
        <end position="95"/>
    </location>
</feature>
<feature type="region of interest" description="Disordered" evidence="1">
    <location>
        <begin position="46"/>
        <end position="71"/>
    </location>
</feature>
<evidence type="ECO:0000313" key="3">
    <source>
        <dbReference type="EMBL" id="KAF9732631.1"/>
    </source>
</evidence>
<dbReference type="EMBL" id="WJXW01000010">
    <property type="protein sequence ID" value="KAF9732631.1"/>
    <property type="molecule type" value="Genomic_DNA"/>
</dbReference>
<comment type="caution">
    <text evidence="3">The sequence shown here is derived from an EMBL/GenBank/DDBJ whole genome shotgun (WGS) entry which is preliminary data.</text>
</comment>
<protein>
    <submittedName>
        <fullName evidence="3">Uncharacterized protein</fullName>
    </submittedName>
</protein>
<proteinExistence type="predicted"/>
<sequence length="95" mass="9210">MLRSIILSLGLIAVLVAGHEGDGDDHSAVVYTTVMVMDGITTTMEMTATASEGPSATPAAASSTSASSGLAHPTGVPAQIGFAGIVVAALAGIGL</sequence>